<protein>
    <submittedName>
        <fullName evidence="3">Class II aldolase</fullName>
    </submittedName>
</protein>
<dbReference type="NCBIfam" id="NF004855">
    <property type="entry name" value="PRK06208.1"/>
    <property type="match status" value="1"/>
</dbReference>
<dbReference type="Pfam" id="PF00596">
    <property type="entry name" value="Aldolase_II"/>
    <property type="match status" value="1"/>
</dbReference>
<evidence type="ECO:0000313" key="4">
    <source>
        <dbReference type="Proteomes" id="UP000254866"/>
    </source>
</evidence>
<organism evidence="3 4">
    <name type="scientific">Venustampulla echinocandica</name>
    <dbReference type="NCBI Taxonomy" id="2656787"/>
    <lineage>
        <taxon>Eukaryota</taxon>
        <taxon>Fungi</taxon>
        <taxon>Dikarya</taxon>
        <taxon>Ascomycota</taxon>
        <taxon>Pezizomycotina</taxon>
        <taxon>Leotiomycetes</taxon>
        <taxon>Helotiales</taxon>
        <taxon>Pleuroascaceae</taxon>
        <taxon>Venustampulla</taxon>
    </lineage>
</organism>
<dbReference type="SMART" id="SM01007">
    <property type="entry name" value="Aldolase_II"/>
    <property type="match status" value="1"/>
</dbReference>
<dbReference type="STRING" id="2656787.A0A370TGR3"/>
<evidence type="ECO:0000313" key="3">
    <source>
        <dbReference type="EMBL" id="RDL34373.1"/>
    </source>
</evidence>
<dbReference type="AlphaFoldDB" id="A0A370TGR3"/>
<proteinExistence type="predicted"/>
<dbReference type="InterPro" id="IPR001303">
    <property type="entry name" value="Aldolase_II/adducin_N"/>
</dbReference>
<evidence type="ECO:0000259" key="2">
    <source>
        <dbReference type="SMART" id="SM01007"/>
    </source>
</evidence>
<dbReference type="PANTHER" id="PTHR10672:SF25">
    <property type="entry name" value="MEIOTICALLY UP-REGULATED GENE 14 PROTEIN"/>
    <property type="match status" value="1"/>
</dbReference>
<feature type="domain" description="Class II aldolase/adducin N-terminal" evidence="2">
    <location>
        <begin position="62"/>
        <end position="247"/>
    </location>
</feature>
<reference evidence="3 4" key="1">
    <citation type="journal article" date="2018" name="IMA Fungus">
        <title>IMA Genome-F 9: Draft genome sequence of Annulohypoxylon stygium, Aspergillus mulundensis, Berkeleyomyces basicola (syn. Thielaviopsis basicola), Ceratocystis smalleyi, two Cercospora beticola strains, Coleophoma cylindrospora, Fusarium fracticaudum, Phialophora cf. hyalina, and Morchella septimelata.</title>
        <authorList>
            <person name="Wingfield B.D."/>
            <person name="Bills G.F."/>
            <person name="Dong Y."/>
            <person name="Huang W."/>
            <person name="Nel W.J."/>
            <person name="Swalarsk-Parry B.S."/>
            <person name="Vaghefi N."/>
            <person name="Wilken P.M."/>
            <person name="An Z."/>
            <person name="de Beer Z.W."/>
            <person name="De Vos L."/>
            <person name="Chen L."/>
            <person name="Duong T.A."/>
            <person name="Gao Y."/>
            <person name="Hammerbacher A."/>
            <person name="Kikkert J.R."/>
            <person name="Li Y."/>
            <person name="Li H."/>
            <person name="Li K."/>
            <person name="Li Q."/>
            <person name="Liu X."/>
            <person name="Ma X."/>
            <person name="Naidoo K."/>
            <person name="Pethybridge S.J."/>
            <person name="Sun J."/>
            <person name="Steenkamp E.T."/>
            <person name="van der Nest M.A."/>
            <person name="van Wyk S."/>
            <person name="Wingfield M.J."/>
            <person name="Xiong C."/>
            <person name="Yue Q."/>
            <person name="Zhang X."/>
        </authorList>
    </citation>
    <scope>NUCLEOTIDE SEQUENCE [LARGE SCALE GENOMIC DNA]</scope>
    <source>
        <strain evidence="3 4">BP 5553</strain>
    </source>
</reference>
<feature type="region of interest" description="Disordered" evidence="1">
    <location>
        <begin position="1"/>
        <end position="28"/>
    </location>
</feature>
<dbReference type="SUPFAM" id="SSF53639">
    <property type="entry name" value="AraD/HMP-PK domain-like"/>
    <property type="match status" value="1"/>
</dbReference>
<dbReference type="Gene3D" id="3.40.225.10">
    <property type="entry name" value="Class II aldolase/adducin N-terminal domain"/>
    <property type="match status" value="1"/>
</dbReference>
<comment type="caution">
    <text evidence="3">The sequence shown here is derived from an EMBL/GenBank/DDBJ whole genome shotgun (WGS) entry which is preliminary data.</text>
</comment>
<accession>A0A370TGR3</accession>
<evidence type="ECO:0000256" key="1">
    <source>
        <dbReference type="SAM" id="MobiDB-lite"/>
    </source>
</evidence>
<dbReference type="Proteomes" id="UP000254866">
    <property type="component" value="Unassembled WGS sequence"/>
</dbReference>
<dbReference type="GeneID" id="43600350"/>
<keyword evidence="4" id="KW-1185">Reference proteome</keyword>
<dbReference type="PANTHER" id="PTHR10672">
    <property type="entry name" value="ADDUCIN"/>
    <property type="match status" value="1"/>
</dbReference>
<dbReference type="EMBL" id="NPIC01000007">
    <property type="protein sequence ID" value="RDL34373.1"/>
    <property type="molecule type" value="Genomic_DNA"/>
</dbReference>
<dbReference type="GO" id="GO:0051015">
    <property type="term" value="F:actin filament binding"/>
    <property type="evidence" value="ECO:0007669"/>
    <property type="project" value="TreeGrafter"/>
</dbReference>
<dbReference type="FunFam" id="3.40.225.10:FF:000009">
    <property type="entry name" value="Class II aldolase/adducin N-terminal"/>
    <property type="match status" value="1"/>
</dbReference>
<dbReference type="RefSeq" id="XP_031867355.1">
    <property type="nucleotide sequence ID" value="XM_032016124.1"/>
</dbReference>
<sequence>MPPTALADENSLITETTHDTSKNGLKQRPTETPIEAMSHGPVSLPGLPVFPDLKEKRKWVLEHLAGAFRIFARHGYTEGLSGHISVRDPINARAFWINPLGVHFAMLKVSDMLLLDMYTSEVLIAGKSGKPANATGFMIHSAIHRARPDVHAICHAHSPNARAWTAFGKPLEMINQDVCNVYRVQALYNSYGGIALNGEEGERIAESLGEKNKVAFLLNHGLLTVGGTVDEASYLFRLVERSCEVQLLVEAAVSKGGLEKRIIDDREASYNFATASEAESLYCEFQPEYELETMLSGGDFKR</sequence>
<dbReference type="OrthoDB" id="3238794at2759"/>
<dbReference type="GO" id="GO:0005856">
    <property type="term" value="C:cytoskeleton"/>
    <property type="evidence" value="ECO:0007669"/>
    <property type="project" value="TreeGrafter"/>
</dbReference>
<dbReference type="InterPro" id="IPR051017">
    <property type="entry name" value="Aldolase-II_Adducin_sf"/>
</dbReference>
<name>A0A370TGR3_9HELO</name>
<gene>
    <name evidence="3" type="ORF">BP5553_07501</name>
</gene>
<dbReference type="InterPro" id="IPR036409">
    <property type="entry name" value="Aldolase_II/adducin_N_sf"/>
</dbReference>